<name>A0ABU0JGW8_9HYPH</name>
<evidence type="ECO:0000256" key="1">
    <source>
        <dbReference type="SAM" id="Phobius"/>
    </source>
</evidence>
<dbReference type="InterPro" id="IPR043129">
    <property type="entry name" value="ATPase_NBD"/>
</dbReference>
<dbReference type="EMBL" id="JAUSVX010000017">
    <property type="protein sequence ID" value="MDQ0473528.1"/>
    <property type="molecule type" value="Genomic_DNA"/>
</dbReference>
<evidence type="ECO:0000313" key="2">
    <source>
        <dbReference type="EMBL" id="MDQ0473528.1"/>
    </source>
</evidence>
<keyword evidence="1" id="KW-1133">Transmembrane helix</keyword>
<dbReference type="Gene3D" id="3.30.420.380">
    <property type="match status" value="1"/>
</dbReference>
<keyword evidence="1" id="KW-0812">Transmembrane</keyword>
<sequence>MTLAGLSLRLRYGLALWHEALRAGAPAWLRPLFGSGRRVELVCAPAPQLRQVAADGDVHPVEARRLGRKARQDVVLVPPDDIVLRRSMELPRGALADLDAVVRLDMPISTPFRPDEVVFAAAPRGAAGPGRARVEVAMATRQALAPWLERAEALAVRPARIRFGEGLVADLDPAAASRRRDGLRLDGLLLLLAVTLAGSLAMVTAWQRQDMRAGLRAALAGETDALSRVQALRLEIERRHRLAAFVPDQRRAATRAVDLLGRIAAQLPAEIRLDSLSLDGSRLSLVLAARPDQDLAGQAQHLGNALFETGYTVSDKGGMTELTGIIAGAGARP</sequence>
<dbReference type="Proteomes" id="UP001242480">
    <property type="component" value="Unassembled WGS sequence"/>
</dbReference>
<accession>A0ABU0JGW8</accession>
<proteinExistence type="predicted"/>
<keyword evidence="3" id="KW-1185">Reference proteome</keyword>
<keyword evidence="1" id="KW-0472">Membrane</keyword>
<organism evidence="2 3">
    <name type="scientific">Labrys wisconsinensis</name>
    <dbReference type="NCBI Taxonomy" id="425677"/>
    <lineage>
        <taxon>Bacteria</taxon>
        <taxon>Pseudomonadati</taxon>
        <taxon>Pseudomonadota</taxon>
        <taxon>Alphaproteobacteria</taxon>
        <taxon>Hyphomicrobiales</taxon>
        <taxon>Xanthobacteraceae</taxon>
        <taxon>Labrys</taxon>
    </lineage>
</organism>
<dbReference type="RefSeq" id="WP_307281948.1">
    <property type="nucleotide sequence ID" value="NZ_JAUSVX010000017.1"/>
</dbReference>
<dbReference type="SUPFAM" id="SSF53067">
    <property type="entry name" value="Actin-like ATPase domain"/>
    <property type="match status" value="1"/>
</dbReference>
<comment type="caution">
    <text evidence="2">The sequence shown here is derived from an EMBL/GenBank/DDBJ whole genome shotgun (WGS) entry which is preliminary data.</text>
</comment>
<evidence type="ECO:0000313" key="3">
    <source>
        <dbReference type="Proteomes" id="UP001242480"/>
    </source>
</evidence>
<feature type="transmembrane region" description="Helical" evidence="1">
    <location>
        <begin position="187"/>
        <end position="206"/>
    </location>
</feature>
<protein>
    <submittedName>
        <fullName evidence="2">Tfp pilus assembly protein PilN</fullName>
    </submittedName>
</protein>
<reference evidence="2 3" key="1">
    <citation type="submission" date="2023-07" db="EMBL/GenBank/DDBJ databases">
        <title>Genomic Encyclopedia of Type Strains, Phase IV (KMG-IV): sequencing the most valuable type-strain genomes for metagenomic binning, comparative biology and taxonomic classification.</title>
        <authorList>
            <person name="Goeker M."/>
        </authorList>
    </citation>
    <scope>NUCLEOTIDE SEQUENCE [LARGE SCALE GENOMIC DNA]</scope>
    <source>
        <strain evidence="2 3">DSM 19619</strain>
    </source>
</reference>
<gene>
    <name evidence="2" type="ORF">QO011_006564</name>
</gene>